<reference evidence="1" key="2">
    <citation type="submission" date="2001-11" db="EMBL/GenBank/DDBJ databases">
        <authorList>
            <person name="German Neurospora genome project"/>
        </authorList>
    </citation>
    <scope>NUCLEOTIDE SEQUENCE</scope>
</reference>
<organism evidence="1">
    <name type="scientific">Neurospora crassa</name>
    <dbReference type="NCBI Taxonomy" id="5141"/>
    <lineage>
        <taxon>Eukaryota</taxon>
        <taxon>Fungi</taxon>
        <taxon>Dikarya</taxon>
        <taxon>Ascomycota</taxon>
        <taxon>Pezizomycotina</taxon>
        <taxon>Sordariomycetes</taxon>
        <taxon>Sordariomycetidae</taxon>
        <taxon>Sordariales</taxon>
        <taxon>Sordariaceae</taxon>
        <taxon>Neurospora</taxon>
    </lineage>
</organism>
<accession>Q96UD7</accession>
<proteinExistence type="predicted"/>
<evidence type="ECO:0000313" key="1">
    <source>
        <dbReference type="EMBL" id="CAD11416.1"/>
    </source>
</evidence>
<protein>
    <submittedName>
        <fullName evidence="1">Uncharacterized protein 17E5.005</fullName>
    </submittedName>
</protein>
<reference evidence="1" key="1">
    <citation type="submission" date="2001-02" db="EMBL/GenBank/DDBJ databases">
        <authorList>
            <person name="Schulte U."/>
            <person name="Aign V."/>
            <person name="Hoheisel J."/>
            <person name="Brandt P."/>
            <person name="Fartmann B."/>
            <person name="Holland R."/>
            <person name="Nyakatura G."/>
            <person name="Mewes H.W."/>
            <person name="Mannhaupt G."/>
        </authorList>
    </citation>
    <scope>NUCLEOTIDE SEQUENCE</scope>
</reference>
<name>Q96UD7_NEUCS</name>
<dbReference type="EMBL" id="AL513467">
    <property type="protein sequence ID" value="CAD11416.1"/>
    <property type="molecule type" value="Genomic_DNA"/>
</dbReference>
<gene>
    <name evidence="1" type="primary">17E5.005</name>
</gene>
<dbReference type="AlphaFoldDB" id="Q96UD7"/>
<sequence>MHTISSVTGWVLRDTGIGLLMIVVNLESRLRVKATKISGITGCNRERAAGGERSSDKGQQYHCIRYGRAYQLCLGISAHAVLSSSLSPRPKRVRAWAHQQVETVKSNLFVNPFFCYRQALQFTPGKFVSAVLVRAKHKPAQ</sequence>